<reference evidence="1" key="1">
    <citation type="submission" date="2018-05" db="EMBL/GenBank/DDBJ databases">
        <authorList>
            <person name="Lanie J.A."/>
            <person name="Ng W.-L."/>
            <person name="Kazmierczak K.M."/>
            <person name="Andrzejewski T.M."/>
            <person name="Davidsen T.M."/>
            <person name="Wayne K.J."/>
            <person name="Tettelin H."/>
            <person name="Glass J.I."/>
            <person name="Rusch D."/>
            <person name="Podicherti R."/>
            <person name="Tsui H.-C.T."/>
            <person name="Winkler M.E."/>
        </authorList>
    </citation>
    <scope>NUCLEOTIDE SEQUENCE</scope>
</reference>
<feature type="non-terminal residue" evidence="1">
    <location>
        <position position="50"/>
    </location>
</feature>
<organism evidence="1">
    <name type="scientific">marine metagenome</name>
    <dbReference type="NCBI Taxonomy" id="408172"/>
    <lineage>
        <taxon>unclassified sequences</taxon>
        <taxon>metagenomes</taxon>
        <taxon>ecological metagenomes</taxon>
    </lineage>
</organism>
<gene>
    <name evidence="1" type="ORF">METZ01_LOCUS457004</name>
</gene>
<feature type="non-terminal residue" evidence="1">
    <location>
        <position position="1"/>
    </location>
</feature>
<accession>A0A383A964</accession>
<evidence type="ECO:0000313" key="1">
    <source>
        <dbReference type="EMBL" id="SVE04150.1"/>
    </source>
</evidence>
<name>A0A383A964_9ZZZZ</name>
<protein>
    <submittedName>
        <fullName evidence="1">Uncharacterized protein</fullName>
    </submittedName>
</protein>
<dbReference type="EMBL" id="UINC01190142">
    <property type="protein sequence ID" value="SVE04150.1"/>
    <property type="molecule type" value="Genomic_DNA"/>
</dbReference>
<dbReference type="AlphaFoldDB" id="A0A383A964"/>
<sequence>VTSVASLVGATTKNSGSVASTTASVPLLMIPPRVNVVGAPSRTKVTSAKV</sequence>
<proteinExistence type="predicted"/>